<evidence type="ECO:0000313" key="2">
    <source>
        <dbReference type="Proteomes" id="UP000018747"/>
    </source>
</evidence>
<comment type="caution">
    <text evidence="1">The sequence shown here is derived from an EMBL/GenBank/DDBJ whole genome shotgun (WGS) entry which is preliminary data.</text>
</comment>
<reference evidence="1" key="1">
    <citation type="submission" date="2013-05" db="EMBL/GenBank/DDBJ databases">
        <authorList>
            <person name="Harkins D.M."/>
            <person name="Durkin A.S."/>
            <person name="Brinkac L.M."/>
            <person name="Haft D.H."/>
            <person name="Selengut J.D."/>
            <person name="Sanka R."/>
            <person name="DePew J."/>
            <person name="Purushe J."/>
            <person name="Hartskeerl R.A."/>
            <person name="Ahmed A."/>
            <person name="van der Linden H."/>
            <person name="Goris M.G.A."/>
            <person name="Vinetz J.M."/>
            <person name="Sutton G.G."/>
            <person name="Nierman W.C."/>
            <person name="Fouts D.E."/>
        </authorList>
    </citation>
    <scope>NUCLEOTIDE SEQUENCE [LARGE SCALE GENOMIC DNA]</scope>
    <source>
        <strain evidence="1">L 60</strain>
    </source>
</reference>
<keyword evidence="2" id="KW-1185">Reference proteome</keyword>
<organism evidence="1 2">
    <name type="scientific">Leptospira alexanderi serovar Manhao 3 str. L 60</name>
    <dbReference type="NCBI Taxonomy" id="1049759"/>
    <lineage>
        <taxon>Bacteria</taxon>
        <taxon>Pseudomonadati</taxon>
        <taxon>Spirochaetota</taxon>
        <taxon>Spirochaetia</taxon>
        <taxon>Leptospirales</taxon>
        <taxon>Leptospiraceae</taxon>
        <taxon>Leptospira</taxon>
    </lineage>
</organism>
<dbReference type="Proteomes" id="UP000018747">
    <property type="component" value="Unassembled WGS sequence"/>
</dbReference>
<name>V6I6W3_9LEPT</name>
<dbReference type="GO" id="GO:0006508">
    <property type="term" value="P:proteolysis"/>
    <property type="evidence" value="ECO:0007669"/>
    <property type="project" value="InterPro"/>
</dbReference>
<sequence>MGGNGHPDVTGKLIANGVSSFAPTGNLTTNIGTSFATPRVTARFAHLQQTIANSDDLLFLKTLLIHFAQYPKEIQSKIEQKVKELGFGIPGEIDDIIYNDPDEISLIYRDELPKGGFIEMMDFPFPDNLIDKEQGIFTGQIFITLT</sequence>
<dbReference type="SUPFAM" id="SSF52743">
    <property type="entry name" value="Subtilisin-like"/>
    <property type="match status" value="1"/>
</dbReference>
<dbReference type="InterPro" id="IPR036852">
    <property type="entry name" value="Peptidase_S8/S53_dom_sf"/>
</dbReference>
<dbReference type="GO" id="GO:0004252">
    <property type="term" value="F:serine-type endopeptidase activity"/>
    <property type="evidence" value="ECO:0007669"/>
    <property type="project" value="InterPro"/>
</dbReference>
<gene>
    <name evidence="1" type="ORF">LEP1GSC062_2051</name>
</gene>
<dbReference type="EMBL" id="AHMT02000041">
    <property type="protein sequence ID" value="EQA61984.1"/>
    <property type="molecule type" value="Genomic_DNA"/>
</dbReference>
<dbReference type="RefSeq" id="WP_020984530.1">
    <property type="nucleotide sequence ID" value="NZ_AHMT02000041.1"/>
</dbReference>
<proteinExistence type="predicted"/>
<protein>
    <submittedName>
        <fullName evidence="1">Peptidase, S8/S53 domain protein</fullName>
    </submittedName>
</protein>
<evidence type="ECO:0000313" key="1">
    <source>
        <dbReference type="EMBL" id="EQA61984.1"/>
    </source>
</evidence>
<dbReference type="AlphaFoldDB" id="V6I6W3"/>
<accession>V6I6W3</accession>
<dbReference type="OrthoDB" id="9759014at2"/>